<accession>A0AAN9LGI9</accession>
<gene>
    <name evidence="1" type="ORF">VNO80_29753</name>
</gene>
<proteinExistence type="predicted"/>
<keyword evidence="2" id="KW-1185">Reference proteome</keyword>
<evidence type="ECO:0000313" key="2">
    <source>
        <dbReference type="Proteomes" id="UP001374584"/>
    </source>
</evidence>
<name>A0AAN9LGI9_PHACN</name>
<reference evidence="1 2" key="1">
    <citation type="submission" date="2024-01" db="EMBL/GenBank/DDBJ databases">
        <title>The genomes of 5 underutilized Papilionoideae crops provide insights into root nodulation and disease resistanc.</title>
        <authorList>
            <person name="Jiang F."/>
        </authorList>
    </citation>
    <scope>NUCLEOTIDE SEQUENCE [LARGE SCALE GENOMIC DNA]</scope>
    <source>
        <strain evidence="1">JINMINGXINNONG_FW02</strain>
        <tissue evidence="1">Leaves</tissue>
    </source>
</reference>
<dbReference type="AlphaFoldDB" id="A0AAN9LGI9"/>
<organism evidence="1 2">
    <name type="scientific">Phaseolus coccineus</name>
    <name type="common">Scarlet runner bean</name>
    <name type="synonym">Phaseolus multiflorus</name>
    <dbReference type="NCBI Taxonomy" id="3886"/>
    <lineage>
        <taxon>Eukaryota</taxon>
        <taxon>Viridiplantae</taxon>
        <taxon>Streptophyta</taxon>
        <taxon>Embryophyta</taxon>
        <taxon>Tracheophyta</taxon>
        <taxon>Spermatophyta</taxon>
        <taxon>Magnoliopsida</taxon>
        <taxon>eudicotyledons</taxon>
        <taxon>Gunneridae</taxon>
        <taxon>Pentapetalae</taxon>
        <taxon>rosids</taxon>
        <taxon>fabids</taxon>
        <taxon>Fabales</taxon>
        <taxon>Fabaceae</taxon>
        <taxon>Papilionoideae</taxon>
        <taxon>50 kb inversion clade</taxon>
        <taxon>NPAAA clade</taxon>
        <taxon>indigoferoid/millettioid clade</taxon>
        <taxon>Phaseoleae</taxon>
        <taxon>Phaseolus</taxon>
    </lineage>
</organism>
<dbReference type="Proteomes" id="UP001374584">
    <property type="component" value="Unassembled WGS sequence"/>
</dbReference>
<comment type="caution">
    <text evidence="1">The sequence shown here is derived from an EMBL/GenBank/DDBJ whole genome shotgun (WGS) entry which is preliminary data.</text>
</comment>
<protein>
    <submittedName>
        <fullName evidence="1">Uncharacterized protein</fullName>
    </submittedName>
</protein>
<dbReference type="EMBL" id="JAYMYR010000011">
    <property type="protein sequence ID" value="KAK7332993.1"/>
    <property type="molecule type" value="Genomic_DNA"/>
</dbReference>
<sequence length="70" mass="7813">MDGQRVNTINRPMNQPNDTIKAALKSSGQLKPRIASVARPNRQHLSFACSIYMAFPRARLSAQNSENSKK</sequence>
<evidence type="ECO:0000313" key="1">
    <source>
        <dbReference type="EMBL" id="KAK7332993.1"/>
    </source>
</evidence>